<dbReference type="AlphaFoldDB" id="A0A9D2KNY2"/>
<keyword evidence="4 6" id="KW-0067">ATP-binding</keyword>
<keyword evidence="2" id="KW-0677">Repeat</keyword>
<protein>
    <submittedName>
        <fullName evidence="6">Sugar ABC transporter ATP-binding protein</fullName>
    </submittedName>
</protein>
<evidence type="ECO:0000256" key="1">
    <source>
        <dbReference type="ARBA" id="ARBA00022448"/>
    </source>
</evidence>
<dbReference type="PROSITE" id="PS00211">
    <property type="entry name" value="ABC_TRANSPORTER_1"/>
    <property type="match status" value="1"/>
</dbReference>
<name>A0A9D2KNY2_9FIRM</name>
<dbReference type="GO" id="GO:0005524">
    <property type="term" value="F:ATP binding"/>
    <property type="evidence" value="ECO:0007669"/>
    <property type="project" value="UniProtKB-KW"/>
</dbReference>
<evidence type="ECO:0000256" key="3">
    <source>
        <dbReference type="ARBA" id="ARBA00022741"/>
    </source>
</evidence>
<keyword evidence="3" id="KW-0547">Nucleotide-binding</keyword>
<evidence type="ECO:0000259" key="5">
    <source>
        <dbReference type="PROSITE" id="PS50893"/>
    </source>
</evidence>
<dbReference type="PANTHER" id="PTHR43790">
    <property type="entry name" value="CARBOHYDRATE TRANSPORT ATP-BINDING PROTEIN MG119-RELATED"/>
    <property type="match status" value="1"/>
</dbReference>
<dbReference type="SUPFAM" id="SSF52540">
    <property type="entry name" value="P-loop containing nucleoside triphosphate hydrolases"/>
    <property type="match status" value="2"/>
</dbReference>
<dbReference type="SMART" id="SM00382">
    <property type="entry name" value="AAA"/>
    <property type="match status" value="2"/>
</dbReference>
<dbReference type="InterPro" id="IPR017871">
    <property type="entry name" value="ABC_transporter-like_CS"/>
</dbReference>
<organism evidence="6 7">
    <name type="scientific">Candidatus Lachnoclostridium stercoravium</name>
    <dbReference type="NCBI Taxonomy" id="2838633"/>
    <lineage>
        <taxon>Bacteria</taxon>
        <taxon>Bacillati</taxon>
        <taxon>Bacillota</taxon>
        <taxon>Clostridia</taxon>
        <taxon>Lachnospirales</taxon>
        <taxon>Lachnospiraceae</taxon>
    </lineage>
</organism>
<accession>A0A9D2KNY2</accession>
<feature type="domain" description="ABC transporter" evidence="5">
    <location>
        <begin position="12"/>
        <end position="251"/>
    </location>
</feature>
<dbReference type="CDD" id="cd03215">
    <property type="entry name" value="ABC_Carb_Monos_II"/>
    <property type="match status" value="1"/>
</dbReference>
<keyword evidence="1" id="KW-0813">Transport</keyword>
<evidence type="ECO:0000313" key="6">
    <source>
        <dbReference type="EMBL" id="HJA70810.1"/>
    </source>
</evidence>
<dbReference type="CDD" id="cd03216">
    <property type="entry name" value="ABC_Carb_Monos_I"/>
    <property type="match status" value="1"/>
</dbReference>
<proteinExistence type="predicted"/>
<reference evidence="6" key="2">
    <citation type="submission" date="2021-04" db="EMBL/GenBank/DDBJ databases">
        <authorList>
            <person name="Gilroy R."/>
        </authorList>
    </citation>
    <scope>NUCLEOTIDE SEQUENCE</scope>
    <source>
        <strain evidence="6">CHK178-16964</strain>
    </source>
</reference>
<comment type="caution">
    <text evidence="6">The sequence shown here is derived from an EMBL/GenBank/DDBJ whole genome shotgun (WGS) entry which is preliminary data.</text>
</comment>
<dbReference type="PANTHER" id="PTHR43790:SF9">
    <property type="entry name" value="GALACTOFURANOSE TRANSPORTER ATP-BINDING PROTEIN YTFR"/>
    <property type="match status" value="1"/>
</dbReference>
<dbReference type="Proteomes" id="UP000823900">
    <property type="component" value="Unassembled WGS sequence"/>
</dbReference>
<sequence length="517" mass="57775">MAEEDKKREPVLKAVDISKTFYSTKALQKVSFELLPGEVHALMGENGAGKSTLGKCITGIYKADEGDVFYKGKKVEYSGPKEALNDGIAIVLQEFNTIPYLSVAENIFLTDMDFYKGRWKEDYKRMVEKTDELLKDFHMREFIDPMGRMADLSVAEMQIIEIIKAMSKEAKVIILDEPTATLSGKEVDRLFEMIRDLKAKGVGFIIVSHRINEIYEISDRITVFRDGRLVLSGAKTSELKEMDLIKAMVGRQIDDLYGSALRRQREIPDEIVLEVKDICDTKGFVRNCSFQVKKGEILGVSGLVGAGRTELMRCVFGIDKRSKGTVVFRGKEVKPDSITASISAGMGFLSEKRKEEGLHQEMSIIQNLNMVVCAVSRSWMVNWKKEAENCVNVVDMLKVKIGEPYNKISSLSGGNQQKILLGKWLLSGPKLLIIDEPTRGIDVASKSEIYGILRELAEKGISIIMISSEINEILGVTDRTLVVRDGRITASLKTDQTTEEEIGYYSTIGDVRGEEAS</sequence>
<dbReference type="Pfam" id="PF00005">
    <property type="entry name" value="ABC_tran"/>
    <property type="match status" value="2"/>
</dbReference>
<dbReference type="Gene3D" id="3.40.50.300">
    <property type="entry name" value="P-loop containing nucleotide triphosphate hydrolases"/>
    <property type="match status" value="2"/>
</dbReference>
<dbReference type="InterPro" id="IPR050107">
    <property type="entry name" value="ABC_carbohydrate_import_ATPase"/>
</dbReference>
<feature type="domain" description="ABC transporter" evidence="5">
    <location>
        <begin position="267"/>
        <end position="510"/>
    </location>
</feature>
<dbReference type="InterPro" id="IPR003593">
    <property type="entry name" value="AAA+_ATPase"/>
</dbReference>
<dbReference type="InterPro" id="IPR003439">
    <property type="entry name" value="ABC_transporter-like_ATP-bd"/>
</dbReference>
<evidence type="ECO:0000256" key="4">
    <source>
        <dbReference type="ARBA" id="ARBA00022840"/>
    </source>
</evidence>
<dbReference type="InterPro" id="IPR027417">
    <property type="entry name" value="P-loop_NTPase"/>
</dbReference>
<dbReference type="EMBL" id="DWZA01000040">
    <property type="protein sequence ID" value="HJA70810.1"/>
    <property type="molecule type" value="Genomic_DNA"/>
</dbReference>
<evidence type="ECO:0000313" key="7">
    <source>
        <dbReference type="Proteomes" id="UP000823900"/>
    </source>
</evidence>
<dbReference type="GO" id="GO:0016887">
    <property type="term" value="F:ATP hydrolysis activity"/>
    <property type="evidence" value="ECO:0007669"/>
    <property type="project" value="InterPro"/>
</dbReference>
<reference evidence="6" key="1">
    <citation type="journal article" date="2021" name="PeerJ">
        <title>Extensive microbial diversity within the chicken gut microbiome revealed by metagenomics and culture.</title>
        <authorList>
            <person name="Gilroy R."/>
            <person name="Ravi A."/>
            <person name="Getino M."/>
            <person name="Pursley I."/>
            <person name="Horton D.L."/>
            <person name="Alikhan N.F."/>
            <person name="Baker D."/>
            <person name="Gharbi K."/>
            <person name="Hall N."/>
            <person name="Watson M."/>
            <person name="Adriaenssens E.M."/>
            <person name="Foster-Nyarko E."/>
            <person name="Jarju S."/>
            <person name="Secka A."/>
            <person name="Antonio M."/>
            <person name="Oren A."/>
            <person name="Chaudhuri R.R."/>
            <person name="La Ragione R."/>
            <person name="Hildebrand F."/>
            <person name="Pallen M.J."/>
        </authorList>
    </citation>
    <scope>NUCLEOTIDE SEQUENCE</scope>
    <source>
        <strain evidence="6">CHK178-16964</strain>
    </source>
</reference>
<dbReference type="PROSITE" id="PS50893">
    <property type="entry name" value="ABC_TRANSPORTER_2"/>
    <property type="match status" value="2"/>
</dbReference>
<evidence type="ECO:0000256" key="2">
    <source>
        <dbReference type="ARBA" id="ARBA00022737"/>
    </source>
</evidence>
<gene>
    <name evidence="6" type="ORF">IAA07_04415</name>
</gene>